<evidence type="ECO:0000256" key="3">
    <source>
        <dbReference type="ARBA" id="ARBA00022669"/>
    </source>
</evidence>
<feature type="disulfide bond" evidence="4">
    <location>
        <begin position="43"/>
        <end position="57"/>
    </location>
</feature>
<evidence type="ECO:0000256" key="2">
    <source>
        <dbReference type="ARBA" id="ARBA00012729"/>
    </source>
</evidence>
<keyword evidence="9" id="KW-1185">Reference proteome</keyword>
<dbReference type="GeneID" id="89979581"/>
<dbReference type="SUPFAM" id="SSF57016">
    <property type="entry name" value="Plant lectins/antimicrobial peptides"/>
    <property type="match status" value="1"/>
</dbReference>
<dbReference type="InterPro" id="IPR050314">
    <property type="entry name" value="Glycosyl_Hydrlase_18"/>
</dbReference>
<evidence type="ECO:0000256" key="4">
    <source>
        <dbReference type="PROSITE-ProRule" id="PRU00261"/>
    </source>
</evidence>
<protein>
    <recommendedName>
        <fullName evidence="2">chitinase</fullName>
        <ecNumber evidence="2">3.2.1.14</ecNumber>
    </recommendedName>
</protein>
<feature type="signal peptide" evidence="5">
    <location>
        <begin position="1"/>
        <end position="22"/>
    </location>
</feature>
<evidence type="ECO:0000313" key="8">
    <source>
        <dbReference type="EMBL" id="KAK5043568.1"/>
    </source>
</evidence>
<reference evidence="8 9" key="1">
    <citation type="submission" date="2023-08" db="EMBL/GenBank/DDBJ databases">
        <title>Black Yeasts Isolated from many extreme environments.</title>
        <authorList>
            <person name="Coleine C."/>
            <person name="Stajich J.E."/>
            <person name="Selbmann L."/>
        </authorList>
    </citation>
    <scope>NUCLEOTIDE SEQUENCE [LARGE SCALE GENOMIC DNA]</scope>
    <source>
        <strain evidence="8 9">CCFEE 5792</strain>
    </source>
</reference>
<keyword evidence="4" id="KW-1015">Disulfide bond</keyword>
<dbReference type="InterPro" id="IPR029070">
    <property type="entry name" value="Chitinase_insertion_sf"/>
</dbReference>
<dbReference type="CDD" id="cd00035">
    <property type="entry name" value="ChtBD1"/>
    <property type="match status" value="1"/>
</dbReference>
<dbReference type="Pfam" id="PF00187">
    <property type="entry name" value="Chitin_bind_1"/>
    <property type="match status" value="1"/>
</dbReference>
<dbReference type="SUPFAM" id="SSF54556">
    <property type="entry name" value="Chitinase insertion domain"/>
    <property type="match status" value="1"/>
</dbReference>
<dbReference type="Gene3D" id="3.30.60.10">
    <property type="entry name" value="Endochitinase-like"/>
    <property type="match status" value="1"/>
</dbReference>
<feature type="disulfide bond" evidence="4">
    <location>
        <begin position="29"/>
        <end position="44"/>
    </location>
</feature>
<proteinExistence type="inferred from homology"/>
<dbReference type="InterPro" id="IPR001002">
    <property type="entry name" value="Chitin-bd_1"/>
</dbReference>
<dbReference type="GO" id="GO:0008843">
    <property type="term" value="F:endochitinase activity"/>
    <property type="evidence" value="ECO:0007669"/>
    <property type="project" value="UniProtKB-EC"/>
</dbReference>
<comment type="caution">
    <text evidence="8">The sequence shown here is derived from an EMBL/GenBank/DDBJ whole genome shotgun (WGS) entry which is preliminary data.</text>
</comment>
<feature type="chain" id="PRO_5043485624" description="chitinase" evidence="5">
    <location>
        <begin position="23"/>
        <end position="357"/>
    </location>
</feature>
<dbReference type="AlphaFoldDB" id="A0AAV9MS51"/>
<dbReference type="SMART" id="SM00636">
    <property type="entry name" value="Glyco_18"/>
    <property type="match status" value="1"/>
</dbReference>
<keyword evidence="5" id="KW-0732">Signal</keyword>
<dbReference type="InterPro" id="IPR036861">
    <property type="entry name" value="Endochitinase-like_sf"/>
</dbReference>
<accession>A0AAV9MS51</accession>
<comment type="similarity">
    <text evidence="1">Belongs to the glycosyl hydrolase 18 family. Chitinase class V subfamily.</text>
</comment>
<evidence type="ECO:0000259" key="6">
    <source>
        <dbReference type="PROSITE" id="PS50941"/>
    </source>
</evidence>
<dbReference type="PANTHER" id="PTHR11177:SF333">
    <property type="entry name" value="CHITINASE"/>
    <property type="match status" value="1"/>
</dbReference>
<dbReference type="InterPro" id="IPR017853">
    <property type="entry name" value="GH"/>
</dbReference>
<dbReference type="EC" id="3.2.1.14" evidence="2"/>
<name>A0AAV9MS51_9EURO</name>
<dbReference type="GO" id="GO:0008061">
    <property type="term" value="F:chitin binding"/>
    <property type="evidence" value="ECO:0007669"/>
    <property type="project" value="UniProtKB-UniRule"/>
</dbReference>
<evidence type="ECO:0000256" key="5">
    <source>
        <dbReference type="SAM" id="SignalP"/>
    </source>
</evidence>
<dbReference type="InterPro" id="IPR011583">
    <property type="entry name" value="Chitinase_II/V-like_cat"/>
</dbReference>
<dbReference type="GO" id="GO:0005975">
    <property type="term" value="P:carbohydrate metabolic process"/>
    <property type="evidence" value="ECO:0007669"/>
    <property type="project" value="InterPro"/>
</dbReference>
<evidence type="ECO:0000256" key="1">
    <source>
        <dbReference type="ARBA" id="ARBA00008682"/>
    </source>
</evidence>
<evidence type="ECO:0000313" key="9">
    <source>
        <dbReference type="Proteomes" id="UP001358417"/>
    </source>
</evidence>
<dbReference type="EMBL" id="JAVRRD010000057">
    <property type="protein sequence ID" value="KAK5043568.1"/>
    <property type="molecule type" value="Genomic_DNA"/>
</dbReference>
<feature type="disulfide bond" evidence="4">
    <location>
        <begin position="38"/>
        <end position="50"/>
    </location>
</feature>
<dbReference type="Gene3D" id="3.20.20.80">
    <property type="entry name" value="Glycosidases"/>
    <property type="match status" value="1"/>
</dbReference>
<sequence>MLFKYVHFLALLIVLTATAVLSKGSAIECGPAVGGARCGLNTCCSVAGFCGTTSAHCGTGCQPGYGSCVVPTAPSCDASKKSATNGRRVGYWQVQQVHDDACDVVLPADIDRAGMTHLLLAFAHFDLKTFDVIPANATDERYYAEFTALKSDSLQTWIAVGGGAFGGAKWSAMARNATSRTAFVSSLKDFMDKYSFQGVDLDWEFPDRSGSDAQNFVALAKEIKDTIRCGISTAVPSDWGSVKGFDIDGLSNYLDFFNFMGYDIHGWGIDEGSDRTKVTYGADIRDIAVELLPLWANATQAGQVNLGVPYYGRGYTLSNYSCTIKGCKASGPSKSGKCTPDPSGVMTLGDLATVIKE</sequence>
<dbReference type="PANTHER" id="PTHR11177">
    <property type="entry name" value="CHITINASE"/>
    <property type="match status" value="1"/>
</dbReference>
<gene>
    <name evidence="8" type="ORF">LTR84_011428</name>
</gene>
<evidence type="ECO:0000259" key="7">
    <source>
        <dbReference type="PROSITE" id="PS51910"/>
    </source>
</evidence>
<dbReference type="RefSeq" id="XP_064699954.1">
    <property type="nucleotide sequence ID" value="XM_064854960.1"/>
</dbReference>
<dbReference type="Pfam" id="PF00704">
    <property type="entry name" value="Glyco_hydro_18"/>
    <property type="match status" value="1"/>
</dbReference>
<dbReference type="Proteomes" id="UP001358417">
    <property type="component" value="Unassembled WGS sequence"/>
</dbReference>
<comment type="caution">
    <text evidence="4">Lacks conserved residue(s) required for the propagation of feature annotation.</text>
</comment>
<keyword evidence="3 4" id="KW-0147">Chitin-binding</keyword>
<dbReference type="SUPFAM" id="SSF51445">
    <property type="entry name" value="(Trans)glycosidases"/>
    <property type="match status" value="1"/>
</dbReference>
<dbReference type="PROSITE" id="PS51910">
    <property type="entry name" value="GH18_2"/>
    <property type="match status" value="1"/>
</dbReference>
<feature type="domain" description="Chitin-binding type-1" evidence="6">
    <location>
        <begin position="26"/>
        <end position="70"/>
    </location>
</feature>
<dbReference type="SMART" id="SM00270">
    <property type="entry name" value="ChtBD1"/>
    <property type="match status" value="1"/>
</dbReference>
<organism evidence="8 9">
    <name type="scientific">Exophiala bonariae</name>
    <dbReference type="NCBI Taxonomy" id="1690606"/>
    <lineage>
        <taxon>Eukaryota</taxon>
        <taxon>Fungi</taxon>
        <taxon>Dikarya</taxon>
        <taxon>Ascomycota</taxon>
        <taxon>Pezizomycotina</taxon>
        <taxon>Eurotiomycetes</taxon>
        <taxon>Chaetothyriomycetidae</taxon>
        <taxon>Chaetothyriales</taxon>
        <taxon>Herpotrichiellaceae</taxon>
        <taxon>Exophiala</taxon>
    </lineage>
</organism>
<dbReference type="PROSITE" id="PS50941">
    <property type="entry name" value="CHIT_BIND_I_2"/>
    <property type="match status" value="1"/>
</dbReference>
<feature type="domain" description="GH18" evidence="7">
    <location>
        <begin position="86"/>
        <end position="357"/>
    </location>
</feature>
<dbReference type="InterPro" id="IPR001223">
    <property type="entry name" value="Glyco_hydro18_cat"/>
</dbReference>